<gene>
    <name evidence="2" type="ORF">Vafri_15344</name>
</gene>
<dbReference type="InterPro" id="IPR011032">
    <property type="entry name" value="GroES-like_sf"/>
</dbReference>
<sequence length="334" mass="36058">MKAIVLTATGEAKKTLEYRSDHPKPTRKPGEVLIAVKASSVNPAECHIRKAKLPKAMIVIPQILGCDVAGVVLEADPTSQFKVGDRVVGCTGQVMESWGTYAELVSARGDRLTHIPEGVTFEQAAALPMAGMTAWQALASSMPLRGKRVLVLGGAGGVGHFAVQIAKSQGAYVAATCSSRNTEFVTQVLGADKAIDYTKENLHESAGQPYDLVVDLVGDEQSSWGLLRRDGRMVAVSFDNAMQGRTGMLLALLILTRIIRLKVISALRFCPKYESVTQSFAPDQGLKQLAQLVAEGRVKVHLDRVVSLEQVPDAHEYVEQCRTRGKVVIRVDSP</sequence>
<evidence type="ECO:0000313" key="3">
    <source>
        <dbReference type="Proteomes" id="UP000747399"/>
    </source>
</evidence>
<dbReference type="Pfam" id="PF08240">
    <property type="entry name" value="ADH_N"/>
    <property type="match status" value="1"/>
</dbReference>
<dbReference type="Proteomes" id="UP000747399">
    <property type="component" value="Unassembled WGS sequence"/>
</dbReference>
<organism evidence="2 3">
    <name type="scientific">Volvox africanus</name>
    <dbReference type="NCBI Taxonomy" id="51714"/>
    <lineage>
        <taxon>Eukaryota</taxon>
        <taxon>Viridiplantae</taxon>
        <taxon>Chlorophyta</taxon>
        <taxon>core chlorophytes</taxon>
        <taxon>Chlorophyceae</taxon>
        <taxon>CS clade</taxon>
        <taxon>Chlamydomonadales</taxon>
        <taxon>Volvocaceae</taxon>
        <taxon>Volvox</taxon>
    </lineage>
</organism>
<accession>A0A8J4BFY7</accession>
<dbReference type="InterPro" id="IPR050700">
    <property type="entry name" value="YIM1/Zinc_Alcohol_DH_Fams"/>
</dbReference>
<dbReference type="Gene3D" id="3.40.50.720">
    <property type="entry name" value="NAD(P)-binding Rossmann-like Domain"/>
    <property type="match status" value="1"/>
</dbReference>
<feature type="domain" description="Enoyl reductase (ER)" evidence="1">
    <location>
        <begin position="11"/>
        <end position="329"/>
    </location>
</feature>
<dbReference type="PANTHER" id="PTHR11695:SF648">
    <property type="entry name" value="ZINC-BINDING OXIDOREDUCTASE"/>
    <property type="match status" value="1"/>
</dbReference>
<dbReference type="PANTHER" id="PTHR11695">
    <property type="entry name" value="ALCOHOL DEHYDROGENASE RELATED"/>
    <property type="match status" value="1"/>
</dbReference>
<comment type="caution">
    <text evidence="2">The sequence shown here is derived from an EMBL/GenBank/DDBJ whole genome shotgun (WGS) entry which is preliminary data.</text>
</comment>
<dbReference type="CDD" id="cd08267">
    <property type="entry name" value="MDR1"/>
    <property type="match status" value="1"/>
</dbReference>
<protein>
    <recommendedName>
        <fullName evidence="1">Enoyl reductase (ER) domain-containing protein</fullName>
    </recommendedName>
</protein>
<evidence type="ECO:0000259" key="1">
    <source>
        <dbReference type="SMART" id="SM00829"/>
    </source>
</evidence>
<reference evidence="2" key="1">
    <citation type="journal article" date="2021" name="Proc. Natl. Acad. Sci. U.S.A.">
        <title>Three genomes in the algal genus Volvox reveal the fate of a haploid sex-determining region after a transition to homothallism.</title>
        <authorList>
            <person name="Yamamoto K."/>
            <person name="Hamaji T."/>
            <person name="Kawai-Toyooka H."/>
            <person name="Matsuzaki R."/>
            <person name="Takahashi F."/>
            <person name="Nishimura Y."/>
            <person name="Kawachi M."/>
            <person name="Noguchi H."/>
            <person name="Minakuchi Y."/>
            <person name="Umen J.G."/>
            <person name="Toyoda A."/>
            <person name="Nozaki H."/>
        </authorList>
    </citation>
    <scope>NUCLEOTIDE SEQUENCE</scope>
    <source>
        <strain evidence="2">NIES-3780</strain>
    </source>
</reference>
<dbReference type="SUPFAM" id="SSF51735">
    <property type="entry name" value="NAD(P)-binding Rossmann-fold domains"/>
    <property type="match status" value="1"/>
</dbReference>
<dbReference type="Gene3D" id="3.90.180.10">
    <property type="entry name" value="Medium-chain alcohol dehydrogenases, catalytic domain"/>
    <property type="match status" value="1"/>
</dbReference>
<proteinExistence type="predicted"/>
<dbReference type="InterPro" id="IPR002364">
    <property type="entry name" value="Quin_OxRdtase/zeta-crystal_CS"/>
</dbReference>
<evidence type="ECO:0000313" key="2">
    <source>
        <dbReference type="EMBL" id="GIL60810.1"/>
    </source>
</evidence>
<dbReference type="AlphaFoldDB" id="A0A8J4BFY7"/>
<dbReference type="SUPFAM" id="SSF50129">
    <property type="entry name" value="GroES-like"/>
    <property type="match status" value="1"/>
</dbReference>
<dbReference type="GO" id="GO:0016491">
    <property type="term" value="F:oxidoreductase activity"/>
    <property type="evidence" value="ECO:0007669"/>
    <property type="project" value="InterPro"/>
</dbReference>
<keyword evidence="3" id="KW-1185">Reference proteome</keyword>
<dbReference type="InterPro" id="IPR020843">
    <property type="entry name" value="ER"/>
</dbReference>
<dbReference type="EMBL" id="BNCO01000041">
    <property type="protein sequence ID" value="GIL60810.1"/>
    <property type="molecule type" value="Genomic_DNA"/>
</dbReference>
<dbReference type="InterPro" id="IPR013154">
    <property type="entry name" value="ADH-like_N"/>
</dbReference>
<dbReference type="SMART" id="SM00829">
    <property type="entry name" value="PKS_ER"/>
    <property type="match status" value="1"/>
</dbReference>
<dbReference type="InterPro" id="IPR036291">
    <property type="entry name" value="NAD(P)-bd_dom_sf"/>
</dbReference>
<dbReference type="PROSITE" id="PS01162">
    <property type="entry name" value="QOR_ZETA_CRYSTAL"/>
    <property type="match status" value="1"/>
</dbReference>
<dbReference type="Pfam" id="PF13602">
    <property type="entry name" value="ADH_zinc_N_2"/>
    <property type="match status" value="1"/>
</dbReference>
<dbReference type="GO" id="GO:0008270">
    <property type="term" value="F:zinc ion binding"/>
    <property type="evidence" value="ECO:0007669"/>
    <property type="project" value="InterPro"/>
</dbReference>
<name>A0A8J4BFY7_9CHLO</name>